<dbReference type="InterPro" id="IPR005269">
    <property type="entry name" value="LOG"/>
</dbReference>
<keyword evidence="4" id="KW-1185">Reference proteome</keyword>
<keyword evidence="2" id="KW-0378">Hydrolase</keyword>
<dbReference type="InterPro" id="IPR031100">
    <property type="entry name" value="LOG_fam"/>
</dbReference>
<comment type="caution">
    <text evidence="3">The sequence shown here is derived from an EMBL/GenBank/DDBJ whole genome shotgun (WGS) entry which is preliminary data.</text>
</comment>
<evidence type="ECO:0000313" key="3">
    <source>
        <dbReference type="EMBL" id="MFC4134402.1"/>
    </source>
</evidence>
<protein>
    <recommendedName>
        <fullName evidence="2">Cytokinin riboside 5'-monophosphate phosphoribohydrolase</fullName>
        <ecNumber evidence="2">3.2.2.n1</ecNumber>
    </recommendedName>
</protein>
<keyword evidence="2" id="KW-0203">Cytokinin biosynthesis</keyword>
<comment type="catalytic activity">
    <reaction evidence="2">
        <text>9-ribosyl-trans-zeatin 5'-phosphate + H2O = trans-zeatin + D-ribose 5-phosphate</text>
        <dbReference type="Rhea" id="RHEA:48564"/>
        <dbReference type="ChEBI" id="CHEBI:15377"/>
        <dbReference type="ChEBI" id="CHEBI:16522"/>
        <dbReference type="ChEBI" id="CHEBI:78346"/>
        <dbReference type="ChEBI" id="CHEBI:87947"/>
        <dbReference type="EC" id="3.2.2.n1"/>
    </reaction>
</comment>
<dbReference type="Gene3D" id="3.40.50.450">
    <property type="match status" value="1"/>
</dbReference>
<evidence type="ECO:0000256" key="1">
    <source>
        <dbReference type="ARBA" id="ARBA00006763"/>
    </source>
</evidence>
<dbReference type="SUPFAM" id="SSF102405">
    <property type="entry name" value="MCP/YpsA-like"/>
    <property type="match status" value="1"/>
</dbReference>
<proteinExistence type="inferred from homology"/>
<dbReference type="Proteomes" id="UP001595816">
    <property type="component" value="Unassembled WGS sequence"/>
</dbReference>
<reference evidence="4" key="1">
    <citation type="journal article" date="2019" name="Int. J. Syst. Evol. Microbiol.">
        <title>The Global Catalogue of Microorganisms (GCM) 10K type strain sequencing project: providing services to taxonomists for standard genome sequencing and annotation.</title>
        <authorList>
            <consortium name="The Broad Institute Genomics Platform"/>
            <consortium name="The Broad Institute Genome Sequencing Center for Infectious Disease"/>
            <person name="Wu L."/>
            <person name="Ma J."/>
        </authorList>
    </citation>
    <scope>NUCLEOTIDE SEQUENCE [LARGE SCALE GENOMIC DNA]</scope>
    <source>
        <strain evidence="4">CGMCC 4.7289</strain>
    </source>
</reference>
<evidence type="ECO:0000313" key="4">
    <source>
        <dbReference type="Proteomes" id="UP001595816"/>
    </source>
</evidence>
<dbReference type="RefSeq" id="WP_253761441.1">
    <property type="nucleotide sequence ID" value="NZ_JAMZDZ010000001.1"/>
</dbReference>
<gene>
    <name evidence="3" type="ORF">ACFOZ4_27640</name>
</gene>
<accession>A0ABV8LTN0</accession>
<dbReference type="PANTHER" id="PTHR31223">
    <property type="entry name" value="LOG FAMILY PROTEIN YJL055W"/>
    <property type="match status" value="1"/>
</dbReference>
<evidence type="ECO:0000256" key="2">
    <source>
        <dbReference type="RuleBase" id="RU363015"/>
    </source>
</evidence>
<comment type="similarity">
    <text evidence="1 2">Belongs to the LOG family.</text>
</comment>
<dbReference type="Pfam" id="PF03641">
    <property type="entry name" value="Lysine_decarbox"/>
    <property type="match status" value="1"/>
</dbReference>
<organism evidence="3 4">
    <name type="scientific">Hamadaea flava</name>
    <dbReference type="NCBI Taxonomy" id="1742688"/>
    <lineage>
        <taxon>Bacteria</taxon>
        <taxon>Bacillati</taxon>
        <taxon>Actinomycetota</taxon>
        <taxon>Actinomycetes</taxon>
        <taxon>Micromonosporales</taxon>
        <taxon>Micromonosporaceae</taxon>
        <taxon>Hamadaea</taxon>
    </lineage>
</organism>
<sequence>MAAVCVFCSGKPDAPESFFDLARETGRGLAREGHSLIYGGGGLGMMGELAKAAHAAGVPVTGVMPEGLVTLERASPEVDELIVSPDLAARKSIMIDKADAFLVLPGGLGTLDELFEVWTTGPQLRLHSKPLVLLDADGFYAGLVDWLGSRPLINPALLAAVTVAPSLDEVWAALR</sequence>
<dbReference type="EC" id="3.2.2.n1" evidence="2"/>
<dbReference type="NCBIfam" id="TIGR00730">
    <property type="entry name" value="Rossman fold protein, TIGR00730 family"/>
    <property type="match status" value="1"/>
</dbReference>
<dbReference type="PANTHER" id="PTHR31223:SF70">
    <property type="entry name" value="LOG FAMILY PROTEIN YJL055W"/>
    <property type="match status" value="1"/>
</dbReference>
<name>A0ABV8LTN0_9ACTN</name>
<comment type="catalytic activity">
    <reaction evidence="2">
        <text>N(6)-(dimethylallyl)adenosine 5'-phosphate + H2O = N(6)-dimethylallyladenine + D-ribose 5-phosphate</text>
        <dbReference type="Rhea" id="RHEA:48560"/>
        <dbReference type="ChEBI" id="CHEBI:15377"/>
        <dbReference type="ChEBI" id="CHEBI:17660"/>
        <dbReference type="ChEBI" id="CHEBI:57526"/>
        <dbReference type="ChEBI" id="CHEBI:78346"/>
        <dbReference type="EC" id="3.2.2.n1"/>
    </reaction>
</comment>
<dbReference type="EMBL" id="JBHSAY010000015">
    <property type="protein sequence ID" value="MFC4134402.1"/>
    <property type="molecule type" value="Genomic_DNA"/>
</dbReference>